<dbReference type="SUPFAM" id="SSF53187">
    <property type="entry name" value="Zn-dependent exopeptidases"/>
    <property type="match status" value="1"/>
</dbReference>
<dbReference type="PIRSF" id="PIRSF010386">
    <property type="entry name" value="RocB"/>
    <property type="match status" value="1"/>
</dbReference>
<dbReference type="RefSeq" id="WP_301242223.1">
    <property type="nucleotide sequence ID" value="NZ_JAROCC010000002.1"/>
</dbReference>
<comment type="caution">
    <text evidence="1">The sequence shown here is derived from an EMBL/GenBank/DDBJ whole genome shotgun (WGS) entry which is preliminary data.</text>
</comment>
<evidence type="ECO:0000313" key="1">
    <source>
        <dbReference type="EMBL" id="MDN4606703.1"/>
    </source>
</evidence>
<organism evidence="1 2">
    <name type="scientific">Sporosarcina highlanderae</name>
    <dbReference type="NCBI Taxonomy" id="3035916"/>
    <lineage>
        <taxon>Bacteria</taxon>
        <taxon>Bacillati</taxon>
        <taxon>Bacillota</taxon>
        <taxon>Bacilli</taxon>
        <taxon>Bacillales</taxon>
        <taxon>Caryophanaceae</taxon>
        <taxon>Sporosarcina</taxon>
    </lineage>
</organism>
<dbReference type="Gene3D" id="3.40.630.10">
    <property type="entry name" value="Zn peptidases"/>
    <property type="match status" value="1"/>
</dbReference>
<dbReference type="InterPro" id="IPR050072">
    <property type="entry name" value="Peptidase_M20A"/>
</dbReference>
<accession>A0ABT8JPH1</accession>
<sequence>MENEKMKWNTPEDLEELLCEVVGWDSRTGTEGEIEFATKVLKKILEMQYFQENSSHIHFHDAGKGRSAVTAYYDSGVTNKTIVLISHFDTVHTEEFGGGLEELAFQPKALTEELKKRKDDLPEDVQIDLDTDDYLFGRGTMDMKMGLVLHLHLLEKASIEKWPINLLLLTVPDEEVNSSGMRAAVKGLINLRKEYGLEYQLFLNSEPSFSQKPQDANYYIYSGTIGKIMPSALFYGRETHAGEPLSGITGHYMASYLTKAMEFNPHFVEEEYGEKTPLPICLQEIDLKEDYSAQTSHHTAALYNVFLMRQNADDIMTIFKHTAITSMAECTNDYKKICEREGVTPIGEIRVLEYTELLEYAVRKMGSNGVEKLIESVMADESLDERKLSMQITDNLMLRCQELAPATVLFYAPPYYPAINSSDNELVQKKIALTQKLLKEEFNVEATQVHYFNGISDLSYVNYNPTDTGWQSFKNNTPVWGDTYSIPFKEMQQLQSPVLNIGPFGKDAHKLTERLHKESAFKYTPFVLAKVIESMFVGSYIQ</sequence>
<dbReference type="PANTHER" id="PTHR43808:SF27">
    <property type="entry name" value="PROTEIN ROCB"/>
    <property type="match status" value="1"/>
</dbReference>
<dbReference type="Pfam" id="PF01546">
    <property type="entry name" value="Peptidase_M20"/>
    <property type="match status" value="1"/>
</dbReference>
<protein>
    <submittedName>
        <fullName evidence="1">M20/M25/M40 family metallo-hydrolase</fullName>
    </submittedName>
</protein>
<gene>
    <name evidence="1" type="ORF">P5G49_04335</name>
</gene>
<dbReference type="InterPro" id="IPR002933">
    <property type="entry name" value="Peptidase_M20"/>
</dbReference>
<evidence type="ECO:0000313" key="2">
    <source>
        <dbReference type="Proteomes" id="UP001175097"/>
    </source>
</evidence>
<dbReference type="Proteomes" id="UP001175097">
    <property type="component" value="Unassembled WGS sequence"/>
</dbReference>
<dbReference type="EMBL" id="JAROCC010000002">
    <property type="protein sequence ID" value="MDN4606703.1"/>
    <property type="molecule type" value="Genomic_DNA"/>
</dbReference>
<dbReference type="PANTHER" id="PTHR43808">
    <property type="entry name" value="ACETYLORNITHINE DEACETYLASE"/>
    <property type="match status" value="1"/>
</dbReference>
<dbReference type="InterPro" id="IPR012166">
    <property type="entry name" value="Uncharacterised_RocB"/>
</dbReference>
<keyword evidence="2" id="KW-1185">Reference proteome</keyword>
<proteinExistence type="predicted"/>
<name>A0ABT8JPH1_9BACL</name>
<reference evidence="1" key="1">
    <citation type="submission" date="2023-03" db="EMBL/GenBank/DDBJ databases">
        <title>MT1 and MT2 Draft Genomes of Novel Species.</title>
        <authorList>
            <person name="Venkateswaran K."/>
        </authorList>
    </citation>
    <scope>NUCLEOTIDE SEQUENCE</scope>
    <source>
        <strain evidence="1">F6_3S_P_2</strain>
    </source>
</reference>